<feature type="transmembrane region" description="Helical" evidence="5">
    <location>
        <begin position="250"/>
        <end position="270"/>
    </location>
</feature>
<organism evidence="8 9">
    <name type="scientific">Marinobacterium iners DSM 11526</name>
    <dbReference type="NCBI Taxonomy" id="1122198"/>
    <lineage>
        <taxon>Bacteria</taxon>
        <taxon>Pseudomonadati</taxon>
        <taxon>Pseudomonadota</taxon>
        <taxon>Gammaproteobacteria</taxon>
        <taxon>Oceanospirillales</taxon>
        <taxon>Oceanospirillaceae</taxon>
        <taxon>Marinobacterium</taxon>
    </lineage>
</organism>
<accession>A0A1H4BU67</accession>
<feature type="transmembrane region" description="Helical" evidence="5">
    <location>
        <begin position="76"/>
        <end position="94"/>
    </location>
</feature>
<feature type="transmembrane region" description="Helical" evidence="5">
    <location>
        <begin position="46"/>
        <end position="64"/>
    </location>
</feature>
<feature type="transmembrane region" description="Helical" evidence="5">
    <location>
        <begin position="384"/>
        <end position="401"/>
    </location>
</feature>
<evidence type="ECO:0000256" key="1">
    <source>
        <dbReference type="ARBA" id="ARBA00004141"/>
    </source>
</evidence>
<feature type="transmembrane region" description="Helical" evidence="5">
    <location>
        <begin position="436"/>
        <end position="459"/>
    </location>
</feature>
<feature type="transmembrane region" description="Helical" evidence="5">
    <location>
        <begin position="130"/>
        <end position="150"/>
    </location>
</feature>
<dbReference type="OrthoDB" id="5596698at2"/>
<reference evidence="9" key="1">
    <citation type="submission" date="2016-10" db="EMBL/GenBank/DDBJ databases">
        <authorList>
            <person name="Varghese N."/>
            <person name="Submissions S."/>
        </authorList>
    </citation>
    <scope>NUCLEOTIDE SEQUENCE [LARGE SCALE GENOMIC DNA]</scope>
    <source>
        <strain evidence="9">DSM 11526</strain>
    </source>
</reference>
<dbReference type="AlphaFoldDB" id="A0A1H4BU67"/>
<feature type="domain" description="O-antigen ligase-related" evidence="6">
    <location>
        <begin position="211"/>
        <end position="364"/>
    </location>
</feature>
<dbReference type="Pfam" id="PF11846">
    <property type="entry name" value="Wzy_C_2"/>
    <property type="match status" value="1"/>
</dbReference>
<evidence type="ECO:0000313" key="9">
    <source>
        <dbReference type="Proteomes" id="UP000242469"/>
    </source>
</evidence>
<feature type="transmembrane region" description="Helical" evidence="5">
    <location>
        <begin position="100"/>
        <end position="118"/>
    </location>
</feature>
<feature type="domain" description="Virulence factor membrane-bound polymerase C-terminal" evidence="7">
    <location>
        <begin position="386"/>
        <end position="563"/>
    </location>
</feature>
<dbReference type="InterPro" id="IPR021797">
    <property type="entry name" value="Wzy_C_2"/>
</dbReference>
<keyword evidence="3 5" id="KW-1133">Transmembrane helix</keyword>
<name>A0A1H4BU67_9GAMM</name>
<evidence type="ECO:0000313" key="8">
    <source>
        <dbReference type="EMBL" id="SEA51372.1"/>
    </source>
</evidence>
<dbReference type="GO" id="GO:0016020">
    <property type="term" value="C:membrane"/>
    <property type="evidence" value="ECO:0007669"/>
    <property type="project" value="UniProtKB-SubCell"/>
</dbReference>
<dbReference type="RefSeq" id="WP_091824710.1">
    <property type="nucleotide sequence ID" value="NZ_FNRJ01000004.1"/>
</dbReference>
<keyword evidence="9" id="KW-1185">Reference proteome</keyword>
<dbReference type="EMBL" id="FNRJ01000004">
    <property type="protein sequence ID" value="SEA51372.1"/>
    <property type="molecule type" value="Genomic_DNA"/>
</dbReference>
<proteinExistence type="predicted"/>
<feature type="transmembrane region" description="Helical" evidence="5">
    <location>
        <begin position="407"/>
        <end position="424"/>
    </location>
</feature>
<keyword evidence="2 5" id="KW-0812">Transmembrane</keyword>
<evidence type="ECO:0000256" key="2">
    <source>
        <dbReference type="ARBA" id="ARBA00022692"/>
    </source>
</evidence>
<dbReference type="PANTHER" id="PTHR37422:SF21">
    <property type="entry name" value="EXOQ-LIKE PROTEIN"/>
    <property type="match status" value="1"/>
</dbReference>
<feature type="transmembrane region" description="Helical" evidence="5">
    <location>
        <begin position="12"/>
        <end position="34"/>
    </location>
</feature>
<dbReference type="InterPro" id="IPR051533">
    <property type="entry name" value="WaaL-like"/>
</dbReference>
<gene>
    <name evidence="8" type="ORF">SAMN02745729_10458</name>
</gene>
<comment type="subcellular location">
    <subcellularLocation>
        <location evidence="1">Membrane</location>
        <topology evidence="1">Multi-pass membrane protein</topology>
    </subcellularLocation>
</comment>
<sequence length="588" mass="65957">MDALFKTTQARQFAVALYVLVSAFSFIPFFYIPAAYEKALLIPHNIFIWIVPGFAVFCALWRVYKSSSLILPLEFKRILSFGLLMLAGSAVSSWSSTEGWFYNGIFLLSGPVFLFSLHQFKPSSRVLHNVLYIILAGLLLHATVALLQVLPGRLLYALIPHPAKPEPLGVFAQRNNLASAMVTGIVLSLYLCSTPGFRGRPLSLKGIVFAALFGCSMIVMMTGSRVGLLSFVIAVPLMLAARYKQFKLRPLVFVAVIFTLGSGSGVGVATSDGLWVATSKLERLADEGRDARQHVYAISWDIFTDQPLIGHGIGSFQHVFHDRAAEYLEREGGEPLIGHDRFSHPHNEILLWAIEAGILAVIGIAVLILAVIMQLYRIGWQRGGAMAALLVPIALHTQVELPFYYSHYHWFLFLFLAYLLFKPFSKTLRLKCSRTMLSVAPVVGGLIFISVLLFCISTFKTSRDLTTLLYYHDVNLEELRAAQSHPYFGDFATLLTHQVLLNTDLKNGTNQSVYDYVAWAENYLDSVPDVNTYHNLALAYYYIGNNEMMEKTVAQGLYFFPKHPVILSVYERAKLFEPYPEHYIEKAH</sequence>
<evidence type="ECO:0000256" key="5">
    <source>
        <dbReference type="SAM" id="Phobius"/>
    </source>
</evidence>
<keyword evidence="4 5" id="KW-0472">Membrane</keyword>
<feature type="transmembrane region" description="Helical" evidence="5">
    <location>
        <begin position="202"/>
        <end position="220"/>
    </location>
</feature>
<dbReference type="PANTHER" id="PTHR37422">
    <property type="entry name" value="TEICHURONIC ACID BIOSYNTHESIS PROTEIN TUAE"/>
    <property type="match status" value="1"/>
</dbReference>
<evidence type="ECO:0000256" key="3">
    <source>
        <dbReference type="ARBA" id="ARBA00022989"/>
    </source>
</evidence>
<dbReference type="InterPro" id="IPR007016">
    <property type="entry name" value="O-antigen_ligase-rel_domated"/>
</dbReference>
<dbReference type="STRING" id="1122198.SAMN02745729_10458"/>
<evidence type="ECO:0000256" key="4">
    <source>
        <dbReference type="ARBA" id="ARBA00023136"/>
    </source>
</evidence>
<dbReference type="Proteomes" id="UP000242469">
    <property type="component" value="Unassembled WGS sequence"/>
</dbReference>
<dbReference type="Pfam" id="PF04932">
    <property type="entry name" value="Wzy_C"/>
    <property type="match status" value="1"/>
</dbReference>
<protein>
    <submittedName>
        <fullName evidence="8">O-antigen polymerase</fullName>
    </submittedName>
</protein>
<evidence type="ECO:0000259" key="7">
    <source>
        <dbReference type="Pfam" id="PF11846"/>
    </source>
</evidence>
<evidence type="ECO:0000259" key="6">
    <source>
        <dbReference type="Pfam" id="PF04932"/>
    </source>
</evidence>
<feature type="transmembrane region" description="Helical" evidence="5">
    <location>
        <begin position="349"/>
        <end position="372"/>
    </location>
</feature>